<protein>
    <submittedName>
        <fullName evidence="1">Uncharacterized protein</fullName>
    </submittedName>
</protein>
<evidence type="ECO:0000313" key="2">
    <source>
        <dbReference type="Proteomes" id="UP000652013"/>
    </source>
</evidence>
<keyword evidence="2" id="KW-1185">Reference proteome</keyword>
<name>A0A8J3Y7W2_9ACTN</name>
<dbReference type="RefSeq" id="WP_203938252.1">
    <property type="nucleotide sequence ID" value="NZ_BAAAGJ010000005.1"/>
</dbReference>
<dbReference type="Proteomes" id="UP000652013">
    <property type="component" value="Unassembled WGS sequence"/>
</dbReference>
<reference evidence="1" key="1">
    <citation type="submission" date="2021-01" db="EMBL/GenBank/DDBJ databases">
        <title>Whole genome shotgun sequence of Spirilliplanes yamanashiensis NBRC 15828.</title>
        <authorList>
            <person name="Komaki H."/>
            <person name="Tamura T."/>
        </authorList>
    </citation>
    <scope>NUCLEOTIDE SEQUENCE</scope>
    <source>
        <strain evidence="1">NBRC 15828</strain>
    </source>
</reference>
<sequence>MSDPRLDEHRLAEVRRLAAGLETASQDARDEALAGLGGGPGDPVVLGVVLGDYVHRIATGAQADAAALWPVVELLRAAGADEEVARQHAARLRGEEP</sequence>
<dbReference type="EMBL" id="BOOY01000016">
    <property type="protein sequence ID" value="GIJ02979.1"/>
    <property type="molecule type" value="Genomic_DNA"/>
</dbReference>
<accession>A0A8J3Y7W2</accession>
<dbReference type="AlphaFoldDB" id="A0A8J3Y7W2"/>
<evidence type="ECO:0000313" key="1">
    <source>
        <dbReference type="EMBL" id="GIJ02979.1"/>
    </source>
</evidence>
<proteinExistence type="predicted"/>
<comment type="caution">
    <text evidence="1">The sequence shown here is derived from an EMBL/GenBank/DDBJ whole genome shotgun (WGS) entry which is preliminary data.</text>
</comment>
<gene>
    <name evidence="1" type="ORF">Sya03_23310</name>
</gene>
<organism evidence="1 2">
    <name type="scientific">Spirilliplanes yamanashiensis</name>
    <dbReference type="NCBI Taxonomy" id="42233"/>
    <lineage>
        <taxon>Bacteria</taxon>
        <taxon>Bacillati</taxon>
        <taxon>Actinomycetota</taxon>
        <taxon>Actinomycetes</taxon>
        <taxon>Micromonosporales</taxon>
        <taxon>Micromonosporaceae</taxon>
        <taxon>Spirilliplanes</taxon>
    </lineage>
</organism>